<name>A0A5C0UGG2_9PROT</name>
<feature type="compositionally biased region" description="Low complexity" evidence="3">
    <location>
        <begin position="382"/>
        <end position="393"/>
    </location>
</feature>
<evidence type="ECO:0000259" key="5">
    <source>
        <dbReference type="Pfam" id="PF00361"/>
    </source>
</evidence>
<evidence type="ECO:0000313" key="6">
    <source>
        <dbReference type="EMBL" id="QEK39158.1"/>
    </source>
</evidence>
<evidence type="ECO:0000256" key="3">
    <source>
        <dbReference type="SAM" id="MobiDB-lite"/>
    </source>
</evidence>
<feature type="transmembrane region" description="Helical" evidence="4">
    <location>
        <begin position="414"/>
        <end position="431"/>
    </location>
</feature>
<evidence type="ECO:0000256" key="4">
    <source>
        <dbReference type="SAM" id="Phobius"/>
    </source>
</evidence>
<dbReference type="Proteomes" id="UP000324924">
    <property type="component" value="Chromosome"/>
</dbReference>
<comment type="subcellular location">
    <subcellularLocation>
        <location evidence="1">Endomembrane system</location>
        <topology evidence="1">Multi-pass membrane protein</topology>
    </subcellularLocation>
    <subcellularLocation>
        <location evidence="2">Membrane</location>
        <topology evidence="2">Multi-pass membrane protein</topology>
    </subcellularLocation>
</comment>
<keyword evidence="4" id="KW-0472">Membrane</keyword>
<dbReference type="PANTHER" id="PTHR43373">
    <property type="entry name" value="NA(+)/H(+) ANTIPORTER SUBUNIT"/>
    <property type="match status" value="1"/>
</dbReference>
<dbReference type="GO" id="GO:0012505">
    <property type="term" value="C:endomembrane system"/>
    <property type="evidence" value="ECO:0007669"/>
    <property type="project" value="UniProtKB-SubCell"/>
</dbReference>
<feature type="transmembrane region" description="Helical" evidence="4">
    <location>
        <begin position="683"/>
        <end position="699"/>
    </location>
</feature>
<reference evidence="6 7" key="1">
    <citation type="submission" date="2019-08" db="EMBL/GenBank/DDBJ databases">
        <title>Highly reduced genomes of protist endosymbionts show evolutionary convergence.</title>
        <authorList>
            <person name="George E."/>
            <person name="Husnik F."/>
            <person name="Tashyreva D."/>
            <person name="Prokopchuk G."/>
            <person name="Horak A."/>
            <person name="Kwong W.K."/>
            <person name="Lukes J."/>
            <person name="Keeling P.J."/>
        </authorList>
    </citation>
    <scope>NUCLEOTIDE SEQUENCE [LARGE SCALE GENOMIC DNA]</scope>
    <source>
        <strain evidence="6">1604HC</strain>
    </source>
</reference>
<dbReference type="OrthoDB" id="9811798at2"/>
<feature type="region of interest" description="Disordered" evidence="3">
    <location>
        <begin position="351"/>
        <end position="393"/>
    </location>
</feature>
<feature type="transmembrane region" description="Helical" evidence="4">
    <location>
        <begin position="256"/>
        <end position="274"/>
    </location>
</feature>
<keyword evidence="4" id="KW-1133">Transmembrane helix</keyword>
<proteinExistence type="predicted"/>
<feature type="transmembrane region" description="Helical" evidence="4">
    <location>
        <begin position="759"/>
        <end position="781"/>
    </location>
</feature>
<feature type="transmembrane region" description="Helical" evidence="4">
    <location>
        <begin position="588"/>
        <end position="606"/>
    </location>
</feature>
<feature type="transmembrane region" description="Helical" evidence="4">
    <location>
        <begin position="294"/>
        <end position="316"/>
    </location>
</feature>
<feature type="transmembrane region" description="Helical" evidence="4">
    <location>
        <begin position="527"/>
        <end position="545"/>
    </location>
</feature>
<sequence length="798" mass="92355">MTLNSIFNFMHIEPTEIFFLSLILFCIPIFLYRLFFISKFDFGTRFSGIKILYDKEKLHIIFLFICFSIIFFGSKSITTTFVKKYINTGNMETNIKTELIKNLTFALLFISWEVTTWLSYFLMYKNAEDKKEARIPLITNLLGGLFFMIFVALSFKSKFFLGNEIGDLRSLEAISNFSKFFYNYKYFKYLNLNISDLIGISAAIFVLTKSSQFPFCWLDYAKNASPYVSAFLHSCTLVKMGVFMSMFHLSYLHTNVFFKNTIIFSSMITSLSILKNLNREKLDLKKYLASTTQIYISFLLFYSFVVDSFTIMKMIFVHCVYKSVMFLTCQDLKHAKQVNLQEIIESKSNDNVSIATGSGDSHEDSHENSNKDSNKDSHENSNKNSNDSSASDYPSSGNYIACPEALRKQPFSTLFIWISCFFIMTGFPFIFSSDLYKIEKLKIFSIFIKSLHAAFVVNFLFKTKMISELKFRILNIKSKINHKKGSVPVLEKRHLVILYPVLFLCPSIFISDSVREIFNLGPSSFNFTYNIISFLIVSSTGFLIFKATKYCRIKSILHKIGELSNFNITNYIYKAIARKMYVLRDINIMFFCITLFLLSVVCQVYSSFYESLSFNSEFNKFINGSLFYDLFFVSSFYDKLFFLFVFTGCLCVFSRNKLNIIVGLNFIGLGVTSFFMRYGGSDIAVTNVIADILITIILLNNDKFWKNDHRIVFSSKILKILFYSFLFSAFIVAKNPALWQSVSSGFYFPSETTVNDVVINLRLFDTWGETLVFLISGIVISSQIKNKKYRKNKNQTKK</sequence>
<dbReference type="KEGG" id="nabu:FZC36_01775"/>
<feature type="transmembrane region" description="Helical" evidence="4">
    <location>
        <begin position="189"/>
        <end position="207"/>
    </location>
</feature>
<feature type="transmembrane region" description="Helical" evidence="4">
    <location>
        <begin position="58"/>
        <end position="82"/>
    </location>
</feature>
<accession>A0A5C0UGG2</accession>
<dbReference type="InterPro" id="IPR001750">
    <property type="entry name" value="ND/Mrp_TM"/>
</dbReference>
<dbReference type="RefSeq" id="WP_148972281.1">
    <property type="nucleotide sequence ID" value="NZ_CP043314.1"/>
</dbReference>
<keyword evidence="7" id="KW-1185">Reference proteome</keyword>
<evidence type="ECO:0000313" key="7">
    <source>
        <dbReference type="Proteomes" id="UP000324924"/>
    </source>
</evidence>
<feature type="transmembrane region" description="Helical" evidence="4">
    <location>
        <begin position="626"/>
        <end position="653"/>
    </location>
</feature>
<feature type="transmembrane region" description="Helical" evidence="4">
    <location>
        <begin position="103"/>
        <end position="123"/>
    </location>
</feature>
<feature type="transmembrane region" description="Helical" evidence="4">
    <location>
        <begin position="227"/>
        <end position="249"/>
    </location>
</feature>
<dbReference type="EMBL" id="CP043314">
    <property type="protein sequence ID" value="QEK39158.1"/>
    <property type="molecule type" value="Genomic_DNA"/>
</dbReference>
<feature type="transmembrane region" description="Helical" evidence="4">
    <location>
        <begin position="720"/>
        <end position="739"/>
    </location>
</feature>
<dbReference type="Pfam" id="PF00361">
    <property type="entry name" value="Proton_antipo_M"/>
    <property type="match status" value="1"/>
</dbReference>
<feature type="transmembrane region" description="Helical" evidence="4">
    <location>
        <begin position="135"/>
        <end position="155"/>
    </location>
</feature>
<dbReference type="PANTHER" id="PTHR43373:SF1">
    <property type="entry name" value="NA(+)_H(+) ANTIPORTER SUBUNIT A"/>
    <property type="match status" value="1"/>
</dbReference>
<evidence type="ECO:0000256" key="1">
    <source>
        <dbReference type="ARBA" id="ARBA00004127"/>
    </source>
</evidence>
<dbReference type="GO" id="GO:0016020">
    <property type="term" value="C:membrane"/>
    <property type="evidence" value="ECO:0007669"/>
    <property type="project" value="UniProtKB-SubCell"/>
</dbReference>
<dbReference type="AlphaFoldDB" id="A0A5C0UGG2"/>
<organism evidence="6 7">
    <name type="scientific">Candidatus Nesciobacter abundans</name>
    <dbReference type="NCBI Taxonomy" id="2601668"/>
    <lineage>
        <taxon>Bacteria</taxon>
        <taxon>Pseudomonadati</taxon>
        <taxon>Pseudomonadota</taxon>
        <taxon>Alphaproteobacteria</taxon>
        <taxon>Holosporales</taxon>
        <taxon>Holosporaceae</taxon>
        <taxon>Candidatus Nesciobacter</taxon>
    </lineage>
</organism>
<feature type="transmembrane region" description="Helical" evidence="4">
    <location>
        <begin position="443"/>
        <end position="461"/>
    </location>
</feature>
<feature type="transmembrane region" description="Helical" evidence="4">
    <location>
        <begin position="17"/>
        <end position="38"/>
    </location>
</feature>
<feature type="compositionally biased region" description="Basic and acidic residues" evidence="3">
    <location>
        <begin position="360"/>
        <end position="381"/>
    </location>
</feature>
<dbReference type="InterPro" id="IPR050616">
    <property type="entry name" value="CPA3_Na-H_Antiporter_A"/>
</dbReference>
<keyword evidence="2 4" id="KW-0812">Transmembrane</keyword>
<gene>
    <name evidence="6" type="ORF">FZC36_01775</name>
</gene>
<protein>
    <recommendedName>
        <fullName evidence="5">NADH:quinone oxidoreductase/Mrp antiporter transmembrane domain-containing protein</fullName>
    </recommendedName>
</protein>
<feature type="domain" description="NADH:quinone oxidoreductase/Mrp antiporter transmembrane" evidence="5">
    <location>
        <begin position="106"/>
        <end position="344"/>
    </location>
</feature>
<feature type="transmembrane region" description="Helical" evidence="4">
    <location>
        <begin position="496"/>
        <end position="515"/>
    </location>
</feature>
<evidence type="ECO:0000256" key="2">
    <source>
        <dbReference type="RuleBase" id="RU000320"/>
    </source>
</evidence>
<feature type="transmembrane region" description="Helical" evidence="4">
    <location>
        <begin position="660"/>
        <end position="677"/>
    </location>
</feature>